<dbReference type="Pfam" id="PF00126">
    <property type="entry name" value="HTH_1"/>
    <property type="match status" value="1"/>
</dbReference>
<keyword evidence="3" id="KW-0238">DNA-binding</keyword>
<protein>
    <submittedName>
        <fullName evidence="6">LysR family transcriptional regulator</fullName>
    </submittedName>
</protein>
<dbReference type="EMBL" id="QRGA01000006">
    <property type="protein sequence ID" value="RDU99081.1"/>
    <property type="molecule type" value="Genomic_DNA"/>
</dbReference>
<dbReference type="GO" id="GO:0005829">
    <property type="term" value="C:cytosol"/>
    <property type="evidence" value="ECO:0007669"/>
    <property type="project" value="TreeGrafter"/>
</dbReference>
<proteinExistence type="inferred from homology"/>
<keyword evidence="7" id="KW-1185">Reference proteome</keyword>
<dbReference type="InterPro" id="IPR050950">
    <property type="entry name" value="HTH-type_LysR_regulators"/>
</dbReference>
<comment type="similarity">
    <text evidence="1">Belongs to the LysR transcriptional regulatory family.</text>
</comment>
<dbReference type="SUPFAM" id="SSF53850">
    <property type="entry name" value="Periplasmic binding protein-like II"/>
    <property type="match status" value="1"/>
</dbReference>
<dbReference type="AlphaFoldDB" id="A0A3D8K3B5"/>
<comment type="caution">
    <text evidence="6">The sequence shown here is derived from an EMBL/GenBank/DDBJ whole genome shotgun (WGS) entry which is preliminary data.</text>
</comment>
<evidence type="ECO:0000313" key="7">
    <source>
        <dbReference type="Proteomes" id="UP000256838"/>
    </source>
</evidence>
<dbReference type="Gene3D" id="1.10.10.10">
    <property type="entry name" value="Winged helix-like DNA-binding domain superfamily/Winged helix DNA-binding domain"/>
    <property type="match status" value="1"/>
</dbReference>
<gene>
    <name evidence="6" type="ORF">DWV00_11545</name>
</gene>
<evidence type="ECO:0000256" key="2">
    <source>
        <dbReference type="ARBA" id="ARBA00023015"/>
    </source>
</evidence>
<evidence type="ECO:0000313" key="6">
    <source>
        <dbReference type="EMBL" id="RDU99081.1"/>
    </source>
</evidence>
<evidence type="ECO:0000256" key="4">
    <source>
        <dbReference type="ARBA" id="ARBA00023163"/>
    </source>
</evidence>
<dbReference type="RefSeq" id="WP_115533894.1">
    <property type="nucleotide sequence ID" value="NZ_QRGA01000006.1"/>
</dbReference>
<dbReference type="GO" id="GO:0003677">
    <property type="term" value="F:DNA binding"/>
    <property type="evidence" value="ECO:0007669"/>
    <property type="project" value="UniProtKB-KW"/>
</dbReference>
<organism evidence="6 7">
    <name type="scientific">Trinickia dinghuensis</name>
    <dbReference type="NCBI Taxonomy" id="2291023"/>
    <lineage>
        <taxon>Bacteria</taxon>
        <taxon>Pseudomonadati</taxon>
        <taxon>Pseudomonadota</taxon>
        <taxon>Betaproteobacteria</taxon>
        <taxon>Burkholderiales</taxon>
        <taxon>Burkholderiaceae</taxon>
        <taxon>Trinickia</taxon>
    </lineage>
</organism>
<dbReference type="PANTHER" id="PTHR30419">
    <property type="entry name" value="HTH-TYPE TRANSCRIPTIONAL REGULATOR YBHD"/>
    <property type="match status" value="1"/>
</dbReference>
<dbReference type="InterPro" id="IPR005119">
    <property type="entry name" value="LysR_subst-bd"/>
</dbReference>
<sequence length="296" mass="32266">MNLQQLRAFSVVAQQQSIRGAAPILGLSQPAVTRLMRELEKSVGAVLLHRSSQGIELTEFGHALLKRAHLILEEVRSAQDELDQMQDGAGGTLDIAISSTAALSIFPRALRTFRQRMPRVELSIAESSPPSTQDQLASGQLDFAIVNELDDHPADGFNRQILFSTQLIIVGRKGHPLRHAVSIAELRDTLWLMPGFGYASTDFLERMFRENGYTAPQDVIACSSLVTALSIVENSDALGMFSEAILGTLRRTGAFSAITTAEPLPAARVSLVTRDNGRPTPAARCFIECLRDASTR</sequence>
<accession>A0A3D8K3B5</accession>
<dbReference type="OrthoDB" id="9004436at2"/>
<evidence type="ECO:0000259" key="5">
    <source>
        <dbReference type="PROSITE" id="PS50931"/>
    </source>
</evidence>
<dbReference type="GO" id="GO:0003700">
    <property type="term" value="F:DNA-binding transcription factor activity"/>
    <property type="evidence" value="ECO:0007669"/>
    <property type="project" value="InterPro"/>
</dbReference>
<dbReference type="Gene3D" id="3.40.190.290">
    <property type="match status" value="1"/>
</dbReference>
<feature type="domain" description="HTH lysR-type" evidence="5">
    <location>
        <begin position="1"/>
        <end position="58"/>
    </location>
</feature>
<dbReference type="InterPro" id="IPR036388">
    <property type="entry name" value="WH-like_DNA-bd_sf"/>
</dbReference>
<dbReference type="FunFam" id="1.10.10.10:FF:000001">
    <property type="entry name" value="LysR family transcriptional regulator"/>
    <property type="match status" value="1"/>
</dbReference>
<reference evidence="6 7" key="1">
    <citation type="submission" date="2018-08" db="EMBL/GenBank/DDBJ databases">
        <title>Paraburkholderia sp. DHOM06 isolated from forest soil.</title>
        <authorList>
            <person name="Gao Z.-H."/>
            <person name="Qiu L.-H."/>
        </authorList>
    </citation>
    <scope>NUCLEOTIDE SEQUENCE [LARGE SCALE GENOMIC DNA]</scope>
    <source>
        <strain evidence="6 7">DHOM06</strain>
    </source>
</reference>
<dbReference type="Pfam" id="PF03466">
    <property type="entry name" value="LysR_substrate"/>
    <property type="match status" value="1"/>
</dbReference>
<evidence type="ECO:0000256" key="1">
    <source>
        <dbReference type="ARBA" id="ARBA00009437"/>
    </source>
</evidence>
<evidence type="ECO:0000256" key="3">
    <source>
        <dbReference type="ARBA" id="ARBA00023125"/>
    </source>
</evidence>
<dbReference type="PANTHER" id="PTHR30419:SF30">
    <property type="entry name" value="LYSR FAMILY TRANSCRIPTIONAL REGULATOR"/>
    <property type="match status" value="1"/>
</dbReference>
<keyword evidence="2" id="KW-0805">Transcription regulation</keyword>
<keyword evidence="4" id="KW-0804">Transcription</keyword>
<dbReference type="Proteomes" id="UP000256838">
    <property type="component" value="Unassembled WGS sequence"/>
</dbReference>
<dbReference type="InterPro" id="IPR000847">
    <property type="entry name" value="LysR_HTH_N"/>
</dbReference>
<name>A0A3D8K3B5_9BURK</name>
<dbReference type="SUPFAM" id="SSF46785">
    <property type="entry name" value="Winged helix' DNA-binding domain"/>
    <property type="match status" value="1"/>
</dbReference>
<dbReference type="PROSITE" id="PS50931">
    <property type="entry name" value="HTH_LYSR"/>
    <property type="match status" value="1"/>
</dbReference>
<dbReference type="InterPro" id="IPR036390">
    <property type="entry name" value="WH_DNA-bd_sf"/>
</dbReference>